<dbReference type="Gene3D" id="3.30.70.260">
    <property type="match status" value="1"/>
</dbReference>
<dbReference type="RefSeq" id="WP_176762047.1">
    <property type="nucleotide sequence ID" value="NZ_FNFP01000001.1"/>
</dbReference>
<keyword evidence="3" id="KW-1185">Reference proteome</keyword>
<sequence length="54" mass="5814">MLANLESEDIIGTETVEVIARVTSVMKNHGTLEKIANKIGLESGINSVGWEVES</sequence>
<protein>
    <submittedName>
        <fullName evidence="2">Putative Mg2+ transporter-C (MgtC) family protein</fullName>
    </submittedName>
</protein>
<dbReference type="InterPro" id="IPR048640">
    <property type="entry name" value="MgtC-like_C"/>
</dbReference>
<name>A0A1G8ZCA2_9FIRM</name>
<dbReference type="Pfam" id="PF21770">
    <property type="entry name" value="MgtC_SapB_C"/>
    <property type="match status" value="1"/>
</dbReference>
<dbReference type="STRING" id="393762.SAMN05660472_00809"/>
<reference evidence="2 3" key="1">
    <citation type="submission" date="2016-10" db="EMBL/GenBank/DDBJ databases">
        <authorList>
            <person name="de Groot N.N."/>
        </authorList>
    </citation>
    <scope>NUCLEOTIDE SEQUENCE [LARGE SCALE GENOMIC DNA]</scope>
    <source>
        <strain evidence="2 3">DSM 18346</strain>
    </source>
</reference>
<dbReference type="EMBL" id="FNFP01000001">
    <property type="protein sequence ID" value="SDK12638.1"/>
    <property type="molecule type" value="Genomic_DNA"/>
</dbReference>
<dbReference type="AlphaFoldDB" id="A0A1G8ZCA2"/>
<gene>
    <name evidence="2" type="ORF">SAMN05660472_00809</name>
</gene>
<evidence type="ECO:0000259" key="1">
    <source>
        <dbReference type="Pfam" id="PF21770"/>
    </source>
</evidence>
<organism evidence="2 3">
    <name type="scientific">Natronincola ferrireducens</name>
    <dbReference type="NCBI Taxonomy" id="393762"/>
    <lineage>
        <taxon>Bacteria</taxon>
        <taxon>Bacillati</taxon>
        <taxon>Bacillota</taxon>
        <taxon>Clostridia</taxon>
        <taxon>Peptostreptococcales</taxon>
        <taxon>Natronincolaceae</taxon>
        <taxon>Natronincola</taxon>
    </lineage>
</organism>
<feature type="domain" description="MgtC-like C-terminal" evidence="1">
    <location>
        <begin position="2"/>
        <end position="50"/>
    </location>
</feature>
<proteinExistence type="predicted"/>
<dbReference type="Proteomes" id="UP000198718">
    <property type="component" value="Unassembled WGS sequence"/>
</dbReference>
<accession>A0A1G8ZCA2</accession>
<evidence type="ECO:0000313" key="3">
    <source>
        <dbReference type="Proteomes" id="UP000198718"/>
    </source>
</evidence>
<evidence type="ECO:0000313" key="2">
    <source>
        <dbReference type="EMBL" id="SDK12638.1"/>
    </source>
</evidence>